<dbReference type="AlphaFoldDB" id="A0A9X3DDN7"/>
<keyword evidence="1 4" id="KW-0349">Heme</keyword>
<dbReference type="SUPFAM" id="SSF46626">
    <property type="entry name" value="Cytochrome c"/>
    <property type="match status" value="2"/>
</dbReference>
<evidence type="ECO:0000313" key="8">
    <source>
        <dbReference type="Proteomes" id="UP001142592"/>
    </source>
</evidence>
<dbReference type="RefSeq" id="WP_266268596.1">
    <property type="nucleotide sequence ID" value="NZ_JAPJUH010000002.1"/>
</dbReference>
<keyword evidence="3 4" id="KW-0408">Iron</keyword>
<dbReference type="Pfam" id="PF00034">
    <property type="entry name" value="Cytochrom_C"/>
    <property type="match status" value="1"/>
</dbReference>
<sequence>MNGKENINQETGVKLATTLIKVSLLFVLAGCIGVMVLLEENGMFGTDETVLKQVSDGEPLAKQHVSKAIKSDWIAPDTSTILSDATGHQIRYGRDLIAHTSVYFGPKGIVGRLTNGMNCQNCHNDAGRKIWALNYSAVASTYPQFKARSNKVVSIADRINGCFQRSLNGEKLDTATKEMQAMIAYMKWLGKDVSKGIKPDKNAVEKLAFLDRAASLQNGRIAYTNLCMSCHGKNGEGKMNDAGNEYAFPPLWGQHSYNDGAGLYRISNFAGFVKNNMPFGTSYEHPFLSDEEAWDVAAFVNSQPRPHKDQSMDWKDISKKPVDFPFGPYKDKFSEVQHKYGPFKPIVKNL</sequence>
<dbReference type="Proteomes" id="UP001142592">
    <property type="component" value="Unassembled WGS sequence"/>
</dbReference>
<dbReference type="GO" id="GO:0020037">
    <property type="term" value="F:heme binding"/>
    <property type="evidence" value="ECO:0007669"/>
    <property type="project" value="InterPro"/>
</dbReference>
<keyword evidence="5" id="KW-0472">Membrane</keyword>
<dbReference type="InterPro" id="IPR051459">
    <property type="entry name" value="Cytochrome_c-type_DH"/>
</dbReference>
<dbReference type="InterPro" id="IPR036909">
    <property type="entry name" value="Cyt_c-like_dom_sf"/>
</dbReference>
<feature type="transmembrane region" description="Helical" evidence="5">
    <location>
        <begin position="20"/>
        <end position="38"/>
    </location>
</feature>
<keyword evidence="2 4" id="KW-0479">Metal-binding</keyword>
<keyword evidence="8" id="KW-1185">Reference proteome</keyword>
<comment type="caution">
    <text evidence="7">The sequence shown here is derived from an EMBL/GenBank/DDBJ whole genome shotgun (WGS) entry which is preliminary data.</text>
</comment>
<reference evidence="7" key="1">
    <citation type="submission" date="2022-11" db="EMBL/GenBank/DDBJ databases">
        <authorList>
            <person name="Graham C."/>
            <person name="Newman J.D."/>
        </authorList>
    </citation>
    <scope>NUCLEOTIDE SEQUENCE</scope>
    <source>
        <strain evidence="7">DSM 19486</strain>
    </source>
</reference>
<dbReference type="PROSITE" id="PS51007">
    <property type="entry name" value="CYTC"/>
    <property type="match status" value="1"/>
</dbReference>
<dbReference type="GO" id="GO:0009055">
    <property type="term" value="F:electron transfer activity"/>
    <property type="evidence" value="ECO:0007669"/>
    <property type="project" value="InterPro"/>
</dbReference>
<protein>
    <submittedName>
        <fullName evidence="7">C-type cytochrome</fullName>
    </submittedName>
</protein>
<dbReference type="PANTHER" id="PTHR35008">
    <property type="entry name" value="BLL4482 PROTEIN-RELATED"/>
    <property type="match status" value="1"/>
</dbReference>
<dbReference type="Gene3D" id="1.10.760.10">
    <property type="entry name" value="Cytochrome c-like domain"/>
    <property type="match status" value="2"/>
</dbReference>
<name>A0A9X3DDN7_9SPHI</name>
<proteinExistence type="predicted"/>
<dbReference type="InterPro" id="IPR009056">
    <property type="entry name" value="Cyt_c-like_dom"/>
</dbReference>
<organism evidence="7 8">
    <name type="scientific">Pedobacter agri</name>
    <dbReference type="NCBI Taxonomy" id="454586"/>
    <lineage>
        <taxon>Bacteria</taxon>
        <taxon>Pseudomonadati</taxon>
        <taxon>Bacteroidota</taxon>
        <taxon>Sphingobacteriia</taxon>
        <taxon>Sphingobacteriales</taxon>
        <taxon>Sphingobacteriaceae</taxon>
        <taxon>Pedobacter</taxon>
    </lineage>
</organism>
<evidence type="ECO:0000256" key="4">
    <source>
        <dbReference type="PROSITE-ProRule" id="PRU00433"/>
    </source>
</evidence>
<dbReference type="Pfam" id="PF21342">
    <property type="entry name" value="SoxA-TsdA_cyt-c"/>
    <property type="match status" value="1"/>
</dbReference>
<gene>
    <name evidence="7" type="ORF">OQZ29_05525</name>
</gene>
<evidence type="ECO:0000256" key="1">
    <source>
        <dbReference type="ARBA" id="ARBA00022617"/>
    </source>
</evidence>
<feature type="domain" description="Cytochrome c" evidence="6">
    <location>
        <begin position="214"/>
        <end position="304"/>
    </location>
</feature>
<dbReference type="GO" id="GO:0046872">
    <property type="term" value="F:metal ion binding"/>
    <property type="evidence" value="ECO:0007669"/>
    <property type="project" value="UniProtKB-KW"/>
</dbReference>
<evidence type="ECO:0000256" key="2">
    <source>
        <dbReference type="ARBA" id="ARBA00022723"/>
    </source>
</evidence>
<dbReference type="EMBL" id="JAPJUH010000002">
    <property type="protein sequence ID" value="MCX3264195.1"/>
    <property type="molecule type" value="Genomic_DNA"/>
</dbReference>
<dbReference type="PANTHER" id="PTHR35008:SF4">
    <property type="entry name" value="BLL4482 PROTEIN"/>
    <property type="match status" value="1"/>
</dbReference>
<evidence type="ECO:0000259" key="6">
    <source>
        <dbReference type="PROSITE" id="PS51007"/>
    </source>
</evidence>
<keyword evidence="5" id="KW-1133">Transmembrane helix</keyword>
<evidence type="ECO:0000256" key="3">
    <source>
        <dbReference type="ARBA" id="ARBA00023004"/>
    </source>
</evidence>
<evidence type="ECO:0000256" key="5">
    <source>
        <dbReference type="SAM" id="Phobius"/>
    </source>
</evidence>
<evidence type="ECO:0000313" key="7">
    <source>
        <dbReference type="EMBL" id="MCX3264195.1"/>
    </source>
</evidence>
<keyword evidence="5" id="KW-0812">Transmembrane</keyword>
<accession>A0A9X3DDN7</accession>